<keyword evidence="1" id="KW-1133">Transmembrane helix</keyword>
<dbReference type="Proteomes" id="UP000011988">
    <property type="component" value="Unassembled WGS sequence"/>
</dbReference>
<keyword evidence="1" id="KW-0472">Membrane</keyword>
<feature type="transmembrane region" description="Helical" evidence="1">
    <location>
        <begin position="110"/>
        <end position="130"/>
    </location>
</feature>
<feature type="transmembrane region" description="Helical" evidence="1">
    <location>
        <begin position="79"/>
        <end position="98"/>
    </location>
</feature>
<sequence>MNGLARLMDNIQKNKSRRTSQFVNKITFYSVILFFVLSGVILLYSIWMKGDTIDFISYPLFLIIIYGLFLIFKRRGLNTGIVLLTLFCSLNLVFLDSLNKVDGYPDKELAFGLFLFAILLYHFWMLFLFIKYGKKYSTLIATNLLVLYLSSFVLLPISIIRQFVASKTVKEISTQEKKNTRILYFTKILSNTAYAIGRKEYSDGDYDVVLVFHFEGQYVYDRTLWLVSGQGSMDAQIPNQSKIYQKGSEYFLKYFGRP</sequence>
<keyword evidence="1" id="KW-0812">Transmembrane</keyword>
<reference evidence="2 3" key="1">
    <citation type="submission" date="2013-01" db="EMBL/GenBank/DDBJ databases">
        <authorList>
            <person name="Harkins D.M."/>
            <person name="Durkin A.S."/>
            <person name="Brinkac L.M."/>
            <person name="Haft D.H."/>
            <person name="Selengut J.D."/>
            <person name="Sanka R."/>
            <person name="DePew J."/>
            <person name="Purushe J."/>
            <person name="Galloway R.L."/>
            <person name="Vinetz J.M."/>
            <person name="Sutton G.G."/>
            <person name="Nierman W.C."/>
            <person name="Fouts D.E."/>
        </authorList>
    </citation>
    <scope>NUCLEOTIDE SEQUENCE [LARGE SCALE GENOMIC DNA]</scope>
    <source>
        <strain evidence="2 3">79601</strain>
    </source>
</reference>
<gene>
    <name evidence="2" type="ORF">LEP1GSC194_2136</name>
</gene>
<name>M6CTZ5_9LEPT</name>
<evidence type="ECO:0000313" key="3">
    <source>
        <dbReference type="Proteomes" id="UP000011988"/>
    </source>
</evidence>
<feature type="transmembrane region" description="Helical" evidence="1">
    <location>
        <begin position="53"/>
        <end position="72"/>
    </location>
</feature>
<accession>M6CTZ5</accession>
<evidence type="ECO:0000313" key="2">
    <source>
        <dbReference type="EMBL" id="EMJ92378.1"/>
    </source>
</evidence>
<protein>
    <submittedName>
        <fullName evidence="2">Uncharacterized protein</fullName>
    </submittedName>
</protein>
<dbReference type="PATRIC" id="fig|1218565.3.peg.3631"/>
<proteinExistence type="predicted"/>
<dbReference type="EMBL" id="ANIK01000087">
    <property type="protein sequence ID" value="EMJ92378.1"/>
    <property type="molecule type" value="Genomic_DNA"/>
</dbReference>
<feature type="transmembrane region" description="Helical" evidence="1">
    <location>
        <begin position="142"/>
        <end position="164"/>
    </location>
</feature>
<organism evidence="2 3">
    <name type="scientific">Leptospira alstonii serovar Sichuan str. 79601</name>
    <dbReference type="NCBI Taxonomy" id="1218565"/>
    <lineage>
        <taxon>Bacteria</taxon>
        <taxon>Pseudomonadati</taxon>
        <taxon>Spirochaetota</taxon>
        <taxon>Spirochaetia</taxon>
        <taxon>Leptospirales</taxon>
        <taxon>Leptospiraceae</taxon>
        <taxon>Leptospira</taxon>
    </lineage>
</organism>
<evidence type="ECO:0000256" key="1">
    <source>
        <dbReference type="SAM" id="Phobius"/>
    </source>
</evidence>
<dbReference type="AlphaFoldDB" id="M6CTZ5"/>
<comment type="caution">
    <text evidence="2">The sequence shown here is derived from an EMBL/GenBank/DDBJ whole genome shotgun (WGS) entry which is preliminary data.</text>
</comment>
<feature type="transmembrane region" description="Helical" evidence="1">
    <location>
        <begin position="26"/>
        <end position="47"/>
    </location>
</feature>